<dbReference type="AlphaFoldDB" id="I0ET44"/>
<dbReference type="Pfam" id="PF03548">
    <property type="entry name" value="LolA"/>
    <property type="match status" value="1"/>
</dbReference>
<dbReference type="KEGG" id="hcm:HCD_05555"/>
<evidence type="ECO:0000313" key="3">
    <source>
        <dbReference type="Proteomes" id="UP000005013"/>
    </source>
</evidence>
<accession>I0ET44</accession>
<dbReference type="PANTHER" id="PTHR35869:SF1">
    <property type="entry name" value="OUTER-MEMBRANE LIPOPROTEIN CARRIER PROTEIN"/>
    <property type="match status" value="1"/>
</dbReference>
<dbReference type="PANTHER" id="PTHR35869">
    <property type="entry name" value="OUTER-MEMBRANE LIPOPROTEIN CARRIER PROTEIN"/>
    <property type="match status" value="1"/>
</dbReference>
<dbReference type="InterPro" id="IPR004564">
    <property type="entry name" value="OM_lipoprot_carrier_LolA-like"/>
</dbReference>
<protein>
    <submittedName>
        <fullName evidence="2">Lipoprotein chaperone</fullName>
    </submittedName>
</protein>
<dbReference type="PATRIC" id="fig|1163745.3.peg.1177"/>
<keyword evidence="2" id="KW-0449">Lipoprotein</keyword>
<evidence type="ECO:0000256" key="1">
    <source>
        <dbReference type="ARBA" id="ARBA00022729"/>
    </source>
</evidence>
<dbReference type="eggNOG" id="COG2834">
    <property type="taxonomic scope" value="Bacteria"/>
</dbReference>
<keyword evidence="1" id="KW-0732">Signal</keyword>
<dbReference type="OrthoDB" id="5339202at2"/>
<dbReference type="EMBL" id="CP003481">
    <property type="protein sequence ID" value="AFI06113.1"/>
    <property type="molecule type" value="Genomic_DNA"/>
</dbReference>
<proteinExistence type="predicted"/>
<dbReference type="Gene3D" id="2.50.20.10">
    <property type="entry name" value="Lipoprotein localisation LolA/LolB/LppX"/>
    <property type="match status" value="1"/>
</dbReference>
<dbReference type="Proteomes" id="UP000005013">
    <property type="component" value="Chromosome"/>
</dbReference>
<gene>
    <name evidence="2" type="primary">lolA</name>
    <name evidence="2" type="ordered locus">HCD_05555</name>
</gene>
<dbReference type="InterPro" id="IPR029046">
    <property type="entry name" value="LolA/LolB/LppX"/>
</dbReference>
<organism evidence="2 3">
    <name type="scientific">Helicobacter cetorum (strain ATCC BAA-540 / CCUG 52418 / MIT 99-5656)</name>
    <dbReference type="NCBI Taxonomy" id="1163745"/>
    <lineage>
        <taxon>Bacteria</taxon>
        <taxon>Pseudomonadati</taxon>
        <taxon>Campylobacterota</taxon>
        <taxon>Epsilonproteobacteria</taxon>
        <taxon>Campylobacterales</taxon>
        <taxon>Helicobacteraceae</taxon>
        <taxon>Helicobacter</taxon>
    </lineage>
</organism>
<sequence length="183" mass="21372">MIFLKIFMVFMLVDVICAKTPLELSKEERVLRNLQSFSASFKQVLKNERPLVYHGVLKAKAPNLALWIYEKPLKKEIYMNAKEVVIYEPSLFQATISKLQRKADFFSILKQLKKQPDNSFIATIDKTTYRLVFKDGKPFVLEFKDEMDNLVKITFSQVEINPKISDAIFVFEPKDTNIDIVRQ</sequence>
<dbReference type="CDD" id="cd16325">
    <property type="entry name" value="LolA"/>
    <property type="match status" value="1"/>
</dbReference>
<dbReference type="HOGENOM" id="CLU_125914_0_0_7"/>
<reference evidence="2 3" key="1">
    <citation type="journal article" date="2013" name="PLoS ONE">
        <title>Sequence Divergence and Conservation in Genomes ofHelicobacter cetorum Strains from a Dolphin and a Whale.</title>
        <authorList>
            <person name="Kersulyte D."/>
            <person name="Rossi M."/>
            <person name="Berg D.E."/>
        </authorList>
    </citation>
    <scope>NUCLEOTIDE SEQUENCE [LARGE SCALE GENOMIC DNA]</scope>
    <source>
        <strain evidence="2 3">MIT 99-5656</strain>
    </source>
</reference>
<dbReference type="NCBIfam" id="NF000663">
    <property type="entry name" value="PRK00031.2-1"/>
    <property type="match status" value="1"/>
</dbReference>
<name>I0ET44_HELCM</name>
<keyword evidence="3" id="KW-1185">Reference proteome</keyword>
<evidence type="ECO:0000313" key="2">
    <source>
        <dbReference type="EMBL" id="AFI06113.1"/>
    </source>
</evidence>
<dbReference type="RefSeq" id="WP_014659601.1">
    <property type="nucleotide sequence ID" value="NC_017735.1"/>
</dbReference>
<dbReference type="STRING" id="1163745.HCD_05555"/>
<dbReference type="SUPFAM" id="SSF89392">
    <property type="entry name" value="Prokaryotic lipoproteins and lipoprotein localization factors"/>
    <property type="match status" value="1"/>
</dbReference>